<comment type="subcellular location">
    <subcellularLocation>
        <location evidence="1">Membrane</location>
        <topology evidence="1">Single-pass type I membrane protein</topology>
    </subcellularLocation>
</comment>
<keyword evidence="3" id="KW-0812">Transmembrane</keyword>
<dbReference type="SUPFAM" id="SSF52058">
    <property type="entry name" value="L domain-like"/>
    <property type="match status" value="1"/>
</dbReference>
<dbReference type="GO" id="GO:0016020">
    <property type="term" value="C:membrane"/>
    <property type="evidence" value="ECO:0007669"/>
    <property type="project" value="UniProtKB-SubCell"/>
</dbReference>
<dbReference type="InterPro" id="IPR046956">
    <property type="entry name" value="RLP23-like"/>
</dbReference>
<gene>
    <name evidence="11" type="ORF">PanWU01x14_363000</name>
</gene>
<dbReference type="InterPro" id="IPR032675">
    <property type="entry name" value="LRR_dom_sf"/>
</dbReference>
<sequence>MPEKLVQWNRSSDCCTWDEVTCDDDGRVIGLNLRSKGINGVIDYSSLYSLQHLKFLDLSYNIFGSEIPARIGNLTNLTYLNLLHRANTNRNIKAKKIGHS</sequence>
<evidence type="ECO:0000256" key="8">
    <source>
        <dbReference type="ARBA" id="ARBA00023170"/>
    </source>
</evidence>
<keyword evidence="5" id="KW-0677">Repeat</keyword>
<evidence type="ECO:0000256" key="5">
    <source>
        <dbReference type="ARBA" id="ARBA00022737"/>
    </source>
</evidence>
<evidence type="ECO:0000256" key="9">
    <source>
        <dbReference type="ARBA" id="ARBA00023180"/>
    </source>
</evidence>
<dbReference type="AlphaFoldDB" id="A0A2P5A6S1"/>
<evidence type="ECO:0000313" key="12">
    <source>
        <dbReference type="Proteomes" id="UP000237105"/>
    </source>
</evidence>
<keyword evidence="9" id="KW-0325">Glycoprotein</keyword>
<name>A0A2P5A6S1_PARAD</name>
<keyword evidence="12" id="KW-1185">Reference proteome</keyword>
<evidence type="ECO:0000259" key="10">
    <source>
        <dbReference type="Pfam" id="PF08263"/>
    </source>
</evidence>
<keyword evidence="4" id="KW-0732">Signal</keyword>
<dbReference type="PANTHER" id="PTHR48061">
    <property type="entry name" value="LEUCINE-RICH REPEAT RECEPTOR PROTEIN KINASE EMS1-LIKE-RELATED"/>
    <property type="match status" value="1"/>
</dbReference>
<evidence type="ECO:0000256" key="3">
    <source>
        <dbReference type="ARBA" id="ARBA00022692"/>
    </source>
</evidence>
<evidence type="ECO:0000313" key="11">
    <source>
        <dbReference type="EMBL" id="PON32247.1"/>
    </source>
</evidence>
<evidence type="ECO:0000256" key="2">
    <source>
        <dbReference type="ARBA" id="ARBA00022614"/>
    </source>
</evidence>
<keyword evidence="6" id="KW-1133">Transmembrane helix</keyword>
<keyword evidence="2" id="KW-0433">Leucine-rich repeat</keyword>
<evidence type="ECO:0000256" key="1">
    <source>
        <dbReference type="ARBA" id="ARBA00004479"/>
    </source>
</evidence>
<dbReference type="InterPro" id="IPR013210">
    <property type="entry name" value="LRR_N_plant-typ"/>
</dbReference>
<dbReference type="PANTHER" id="PTHR48061:SF2">
    <property type="entry name" value="RECEPTOR LIKE PROTEIN 30-LIKE"/>
    <property type="match status" value="1"/>
</dbReference>
<dbReference type="Gene3D" id="3.80.10.10">
    <property type="entry name" value="Ribonuclease Inhibitor"/>
    <property type="match status" value="1"/>
</dbReference>
<comment type="caution">
    <text evidence="11">The sequence shown here is derived from an EMBL/GenBank/DDBJ whole genome shotgun (WGS) entry which is preliminary data.</text>
</comment>
<proteinExistence type="predicted"/>
<evidence type="ECO:0000256" key="7">
    <source>
        <dbReference type="ARBA" id="ARBA00023136"/>
    </source>
</evidence>
<protein>
    <submittedName>
        <fullName evidence="11">LRR domain containing protein</fullName>
    </submittedName>
</protein>
<dbReference type="OrthoDB" id="1189815at2759"/>
<keyword evidence="7" id="KW-0472">Membrane</keyword>
<dbReference type="EMBL" id="JXTB01000844">
    <property type="protein sequence ID" value="PON32247.1"/>
    <property type="molecule type" value="Genomic_DNA"/>
</dbReference>
<reference evidence="12" key="1">
    <citation type="submission" date="2016-06" db="EMBL/GenBank/DDBJ databases">
        <title>Parallel loss of symbiosis genes in relatives of nitrogen-fixing non-legume Parasponia.</title>
        <authorList>
            <person name="Van Velzen R."/>
            <person name="Holmer R."/>
            <person name="Bu F."/>
            <person name="Rutten L."/>
            <person name="Van Zeijl A."/>
            <person name="Liu W."/>
            <person name="Santuari L."/>
            <person name="Cao Q."/>
            <person name="Sharma T."/>
            <person name="Shen D."/>
            <person name="Roswanjaya Y."/>
            <person name="Wardhani T."/>
            <person name="Kalhor M.S."/>
            <person name="Jansen J."/>
            <person name="Van den Hoogen J."/>
            <person name="Gungor B."/>
            <person name="Hartog M."/>
            <person name="Hontelez J."/>
            <person name="Verver J."/>
            <person name="Yang W.-C."/>
            <person name="Schijlen E."/>
            <person name="Repin R."/>
            <person name="Schilthuizen M."/>
            <person name="Schranz E."/>
            <person name="Heidstra R."/>
            <person name="Miyata K."/>
            <person name="Fedorova E."/>
            <person name="Kohlen W."/>
            <person name="Bisseling T."/>
            <person name="Smit S."/>
            <person name="Geurts R."/>
        </authorList>
    </citation>
    <scope>NUCLEOTIDE SEQUENCE [LARGE SCALE GENOMIC DNA]</scope>
    <source>
        <strain evidence="12">cv. WU1-14</strain>
    </source>
</reference>
<keyword evidence="8" id="KW-0675">Receptor</keyword>
<evidence type="ECO:0000256" key="4">
    <source>
        <dbReference type="ARBA" id="ARBA00022729"/>
    </source>
</evidence>
<organism evidence="11 12">
    <name type="scientific">Parasponia andersonii</name>
    <name type="common">Sponia andersonii</name>
    <dbReference type="NCBI Taxonomy" id="3476"/>
    <lineage>
        <taxon>Eukaryota</taxon>
        <taxon>Viridiplantae</taxon>
        <taxon>Streptophyta</taxon>
        <taxon>Embryophyta</taxon>
        <taxon>Tracheophyta</taxon>
        <taxon>Spermatophyta</taxon>
        <taxon>Magnoliopsida</taxon>
        <taxon>eudicotyledons</taxon>
        <taxon>Gunneridae</taxon>
        <taxon>Pentapetalae</taxon>
        <taxon>rosids</taxon>
        <taxon>fabids</taxon>
        <taxon>Rosales</taxon>
        <taxon>Cannabaceae</taxon>
        <taxon>Parasponia</taxon>
    </lineage>
</organism>
<dbReference type="Pfam" id="PF08263">
    <property type="entry name" value="LRRNT_2"/>
    <property type="match status" value="1"/>
</dbReference>
<evidence type="ECO:0000256" key="6">
    <source>
        <dbReference type="ARBA" id="ARBA00022989"/>
    </source>
</evidence>
<dbReference type="Proteomes" id="UP000237105">
    <property type="component" value="Unassembled WGS sequence"/>
</dbReference>
<accession>A0A2P5A6S1</accession>
<feature type="domain" description="Leucine-rich repeat-containing N-terminal plant-type" evidence="10">
    <location>
        <begin position="4"/>
        <end position="23"/>
    </location>
</feature>